<feature type="non-terminal residue" evidence="4">
    <location>
        <position position="1"/>
    </location>
</feature>
<evidence type="ECO:0000256" key="3">
    <source>
        <dbReference type="SAM" id="SignalP"/>
    </source>
</evidence>
<keyword evidence="2" id="KW-1133">Transmembrane helix</keyword>
<feature type="non-terminal residue" evidence="4">
    <location>
        <position position="166"/>
    </location>
</feature>
<proteinExistence type="predicted"/>
<dbReference type="EMBL" id="VXAV01009736">
    <property type="protein sequence ID" value="NXL93372.1"/>
    <property type="molecule type" value="Genomic_DNA"/>
</dbReference>
<gene>
    <name evidence="4" type="primary">Fmr1nb</name>
    <name evidence="4" type="ORF">ALELAT_R05049</name>
</gene>
<keyword evidence="2" id="KW-0812">Transmembrane</keyword>
<dbReference type="Proteomes" id="UP000562322">
    <property type="component" value="Unassembled WGS sequence"/>
</dbReference>
<dbReference type="PANTHER" id="PTHR37360">
    <property type="entry name" value="FRAGILE X MENTAL RETARDATION 1 NEIGHBOR PROTEIN"/>
    <property type="match status" value="1"/>
</dbReference>
<evidence type="ECO:0000313" key="5">
    <source>
        <dbReference type="Proteomes" id="UP000562322"/>
    </source>
</evidence>
<evidence type="ECO:0000313" key="4">
    <source>
        <dbReference type="EMBL" id="NXL93372.1"/>
    </source>
</evidence>
<evidence type="ECO:0000256" key="1">
    <source>
        <dbReference type="SAM" id="Coils"/>
    </source>
</evidence>
<sequence length="166" mass="18724">LAWSYAVLILLCSINSCFTSPTRHVLKKSEVAPSKLNVKLKDASEFLLNFFRPVTCRHKGKQDLVPCHAGGNINSTECLENKCCPSKASHELKCYVPFKDNLQLIFRLFVLGAGVFFILACLPLCCCVFLQRSKCVNPLRRANKKIEKIVQNKRAHSEEVKSLLQN</sequence>
<keyword evidence="5" id="KW-1185">Reference proteome</keyword>
<organism evidence="4 5">
    <name type="scientific">Alectura lathami</name>
    <name type="common">Australian brush turkey</name>
    <dbReference type="NCBI Taxonomy" id="81907"/>
    <lineage>
        <taxon>Eukaryota</taxon>
        <taxon>Metazoa</taxon>
        <taxon>Chordata</taxon>
        <taxon>Craniata</taxon>
        <taxon>Vertebrata</taxon>
        <taxon>Euteleostomi</taxon>
        <taxon>Archelosauria</taxon>
        <taxon>Archosauria</taxon>
        <taxon>Dinosauria</taxon>
        <taxon>Saurischia</taxon>
        <taxon>Theropoda</taxon>
        <taxon>Coelurosauria</taxon>
        <taxon>Aves</taxon>
        <taxon>Neognathae</taxon>
        <taxon>Galloanserae</taxon>
        <taxon>Galliformes</taxon>
        <taxon>Megapodiidae</taxon>
        <taxon>Alectura</taxon>
    </lineage>
</organism>
<feature type="transmembrane region" description="Helical" evidence="2">
    <location>
        <begin position="105"/>
        <end position="130"/>
    </location>
</feature>
<dbReference type="InterPro" id="IPR055331">
    <property type="entry name" value="FMR1-like"/>
</dbReference>
<feature type="signal peptide" evidence="3">
    <location>
        <begin position="1"/>
        <end position="19"/>
    </location>
</feature>
<feature type="coiled-coil region" evidence="1">
    <location>
        <begin position="139"/>
        <end position="166"/>
    </location>
</feature>
<dbReference type="OrthoDB" id="9837391at2759"/>
<keyword evidence="1" id="KW-0175">Coiled coil</keyword>
<comment type="caution">
    <text evidence="4">The sequence shown here is derived from an EMBL/GenBank/DDBJ whole genome shotgun (WGS) entry which is preliminary data.</text>
</comment>
<protein>
    <submittedName>
        <fullName evidence="4">FMR1N protein</fullName>
    </submittedName>
</protein>
<keyword evidence="3" id="KW-0732">Signal</keyword>
<feature type="chain" id="PRO_5029730695" evidence="3">
    <location>
        <begin position="20"/>
        <end position="166"/>
    </location>
</feature>
<accession>A0A7L0WTC6</accession>
<name>A0A7L0WTC6_ALELA</name>
<evidence type="ECO:0000256" key="2">
    <source>
        <dbReference type="SAM" id="Phobius"/>
    </source>
</evidence>
<dbReference type="AlphaFoldDB" id="A0A7L0WTC6"/>
<keyword evidence="2" id="KW-0472">Membrane</keyword>
<reference evidence="4 5" key="1">
    <citation type="submission" date="2019-09" db="EMBL/GenBank/DDBJ databases">
        <title>Bird 10,000 Genomes (B10K) Project - Family phase.</title>
        <authorList>
            <person name="Zhang G."/>
        </authorList>
    </citation>
    <scope>NUCLEOTIDE SEQUENCE [LARGE SCALE GENOMIC DNA]</scope>
    <source>
        <strain evidence="4">B10K-DU-001-39</strain>
        <tissue evidence="4">Muscle</tissue>
    </source>
</reference>
<dbReference type="PANTHER" id="PTHR37360:SF1">
    <property type="entry name" value="FMR1 NEIGHBOR PROTEIN"/>
    <property type="match status" value="1"/>
</dbReference>